<feature type="compositionally biased region" description="Basic and acidic residues" evidence="1">
    <location>
        <begin position="392"/>
        <end position="403"/>
    </location>
</feature>
<feature type="region of interest" description="Disordered" evidence="1">
    <location>
        <begin position="256"/>
        <end position="472"/>
    </location>
</feature>
<dbReference type="InterPro" id="IPR000210">
    <property type="entry name" value="BTB/POZ_dom"/>
</dbReference>
<feature type="compositionally biased region" description="Basic and acidic residues" evidence="1">
    <location>
        <begin position="348"/>
        <end position="363"/>
    </location>
</feature>
<keyword evidence="4" id="KW-1185">Reference proteome</keyword>
<dbReference type="CDD" id="cd18186">
    <property type="entry name" value="BTB_POZ_ZBTB_KLHL-like"/>
    <property type="match status" value="1"/>
</dbReference>
<dbReference type="Pfam" id="PF00651">
    <property type="entry name" value="BTB"/>
    <property type="match status" value="1"/>
</dbReference>
<feature type="compositionally biased region" description="Basic and acidic residues" evidence="1">
    <location>
        <begin position="653"/>
        <end position="664"/>
    </location>
</feature>
<feature type="compositionally biased region" description="Polar residues" evidence="1">
    <location>
        <begin position="441"/>
        <end position="456"/>
    </location>
</feature>
<feature type="region of interest" description="Disordered" evidence="1">
    <location>
        <begin position="100"/>
        <end position="243"/>
    </location>
</feature>
<feature type="compositionally biased region" description="Polar residues" evidence="1">
    <location>
        <begin position="312"/>
        <end position="328"/>
    </location>
</feature>
<dbReference type="PANTHER" id="PTHR45632:SF17">
    <property type="entry name" value="KELCH-LIKE PROTEIN 31"/>
    <property type="match status" value="1"/>
</dbReference>
<feature type="compositionally biased region" description="Basic and acidic residues" evidence="1">
    <location>
        <begin position="195"/>
        <end position="218"/>
    </location>
</feature>
<comment type="caution">
    <text evidence="3">The sequence shown here is derived from an EMBL/GenBank/DDBJ whole genome shotgun (WGS) entry which is preliminary data.</text>
</comment>
<feature type="non-terminal residue" evidence="3">
    <location>
        <position position="1445"/>
    </location>
</feature>
<feature type="compositionally biased region" description="Polar residues" evidence="1">
    <location>
        <begin position="364"/>
        <end position="374"/>
    </location>
</feature>
<organism evidence="3 4">
    <name type="scientific">Elysia chlorotica</name>
    <name type="common">Eastern emerald elysia</name>
    <name type="synonym">Sea slug</name>
    <dbReference type="NCBI Taxonomy" id="188477"/>
    <lineage>
        <taxon>Eukaryota</taxon>
        <taxon>Metazoa</taxon>
        <taxon>Spiralia</taxon>
        <taxon>Lophotrochozoa</taxon>
        <taxon>Mollusca</taxon>
        <taxon>Gastropoda</taxon>
        <taxon>Heterobranchia</taxon>
        <taxon>Euthyneura</taxon>
        <taxon>Panpulmonata</taxon>
        <taxon>Sacoglossa</taxon>
        <taxon>Placobranchoidea</taxon>
        <taxon>Plakobranchidae</taxon>
        <taxon>Elysia</taxon>
    </lineage>
</organism>
<feature type="compositionally biased region" description="Polar residues" evidence="1">
    <location>
        <begin position="1277"/>
        <end position="1296"/>
    </location>
</feature>
<dbReference type="PANTHER" id="PTHR45632">
    <property type="entry name" value="LD33804P"/>
    <property type="match status" value="1"/>
</dbReference>
<gene>
    <name evidence="3" type="ORF">EGW08_006164</name>
</gene>
<feature type="compositionally biased region" description="Basic and acidic residues" evidence="1">
    <location>
        <begin position="133"/>
        <end position="148"/>
    </location>
</feature>
<name>A0A433TWU3_ELYCH</name>
<dbReference type="InterPro" id="IPR011705">
    <property type="entry name" value="BACK"/>
</dbReference>
<protein>
    <recommendedName>
        <fullName evidence="2">BTB domain-containing protein</fullName>
    </recommendedName>
</protein>
<feature type="compositionally biased region" description="Basic and acidic residues" evidence="1">
    <location>
        <begin position="602"/>
        <end position="612"/>
    </location>
</feature>
<feature type="region of interest" description="Disordered" evidence="1">
    <location>
        <begin position="602"/>
        <end position="630"/>
    </location>
</feature>
<accession>A0A433TWU3</accession>
<dbReference type="Gene3D" id="3.30.710.10">
    <property type="entry name" value="Potassium Channel Kv1.1, Chain A"/>
    <property type="match status" value="1"/>
</dbReference>
<feature type="region of interest" description="Disordered" evidence="1">
    <location>
        <begin position="644"/>
        <end position="689"/>
    </location>
</feature>
<feature type="compositionally biased region" description="Polar residues" evidence="1">
    <location>
        <begin position="404"/>
        <end position="428"/>
    </location>
</feature>
<feature type="compositionally biased region" description="Polar residues" evidence="1">
    <location>
        <begin position="1322"/>
        <end position="1332"/>
    </location>
</feature>
<dbReference type="Gene3D" id="1.25.40.420">
    <property type="match status" value="1"/>
</dbReference>
<evidence type="ECO:0000313" key="3">
    <source>
        <dbReference type="EMBL" id="RUS86071.1"/>
    </source>
</evidence>
<feature type="compositionally biased region" description="Low complexity" evidence="1">
    <location>
        <begin position="1334"/>
        <end position="1349"/>
    </location>
</feature>
<evidence type="ECO:0000256" key="1">
    <source>
        <dbReference type="SAM" id="MobiDB-lite"/>
    </source>
</evidence>
<feature type="compositionally biased region" description="Polar residues" evidence="1">
    <location>
        <begin position="1220"/>
        <end position="1250"/>
    </location>
</feature>
<dbReference type="PROSITE" id="PS50097">
    <property type="entry name" value="BTB"/>
    <property type="match status" value="1"/>
</dbReference>
<dbReference type="EMBL" id="RQTK01000151">
    <property type="protein sequence ID" value="RUS86071.1"/>
    <property type="molecule type" value="Genomic_DNA"/>
</dbReference>
<dbReference type="STRING" id="188477.A0A433TWU3"/>
<feature type="region of interest" description="Disordered" evidence="1">
    <location>
        <begin position="20"/>
        <end position="74"/>
    </location>
</feature>
<feature type="region of interest" description="Disordered" evidence="1">
    <location>
        <begin position="880"/>
        <end position="912"/>
    </location>
</feature>
<dbReference type="SMART" id="SM00875">
    <property type="entry name" value="BACK"/>
    <property type="match status" value="1"/>
</dbReference>
<feature type="compositionally biased region" description="Basic and acidic residues" evidence="1">
    <location>
        <begin position="882"/>
        <end position="898"/>
    </location>
</feature>
<evidence type="ECO:0000259" key="2">
    <source>
        <dbReference type="PROSITE" id="PS50097"/>
    </source>
</evidence>
<reference evidence="3 4" key="1">
    <citation type="submission" date="2019-01" db="EMBL/GenBank/DDBJ databases">
        <title>A draft genome assembly of the solar-powered sea slug Elysia chlorotica.</title>
        <authorList>
            <person name="Cai H."/>
            <person name="Li Q."/>
            <person name="Fang X."/>
            <person name="Li J."/>
            <person name="Curtis N.E."/>
            <person name="Altenburger A."/>
            <person name="Shibata T."/>
            <person name="Feng M."/>
            <person name="Maeda T."/>
            <person name="Schwartz J.A."/>
            <person name="Shigenobu S."/>
            <person name="Lundholm N."/>
            <person name="Nishiyama T."/>
            <person name="Yang H."/>
            <person name="Hasebe M."/>
            <person name="Li S."/>
            <person name="Pierce S.K."/>
            <person name="Wang J."/>
        </authorList>
    </citation>
    <scope>NUCLEOTIDE SEQUENCE [LARGE SCALE GENOMIC DNA]</scope>
    <source>
        <strain evidence="3">EC2010</strain>
        <tissue evidence="3">Whole organism of an adult</tissue>
    </source>
</reference>
<proteinExistence type="predicted"/>
<feature type="region of interest" description="Disordered" evidence="1">
    <location>
        <begin position="1408"/>
        <end position="1445"/>
    </location>
</feature>
<feature type="compositionally biased region" description="Polar residues" evidence="1">
    <location>
        <begin position="108"/>
        <end position="117"/>
    </location>
</feature>
<dbReference type="InterPro" id="IPR011333">
    <property type="entry name" value="SKP1/BTB/POZ_sf"/>
</dbReference>
<dbReference type="SUPFAM" id="SSF54695">
    <property type="entry name" value="POZ domain"/>
    <property type="match status" value="1"/>
</dbReference>
<feature type="compositionally biased region" description="Basic and acidic residues" evidence="1">
    <location>
        <begin position="280"/>
        <end position="294"/>
    </location>
</feature>
<feature type="compositionally biased region" description="Polar residues" evidence="1">
    <location>
        <begin position="665"/>
        <end position="689"/>
    </location>
</feature>
<dbReference type="Pfam" id="PF07707">
    <property type="entry name" value="BACK"/>
    <property type="match status" value="1"/>
</dbReference>
<evidence type="ECO:0000313" key="4">
    <source>
        <dbReference type="Proteomes" id="UP000271974"/>
    </source>
</evidence>
<feature type="region of interest" description="Disordered" evidence="1">
    <location>
        <begin position="717"/>
        <end position="776"/>
    </location>
</feature>
<dbReference type="SMART" id="SM00225">
    <property type="entry name" value="BTB"/>
    <property type="match status" value="1"/>
</dbReference>
<dbReference type="OrthoDB" id="6159295at2759"/>
<feature type="domain" description="BTB" evidence="2">
    <location>
        <begin position="987"/>
        <end position="1051"/>
    </location>
</feature>
<sequence>MPGETSHGSLDCQIRWESCGDGTQTEGVGTSRRVSRGLLKQEADSERRRRGFVSLDRTDPPWEGTRAEARGGRGQHILEKDLDVFSSPFRALAESCGFKVIQEEDGSDTNSVRSQAGSVGPESDDASCSGDLAGDRAVDKARLRRDTPGLHMKASRAPSPLKVGSSSGGDTDDSPGLSESNLVMRRQRSLGPHACHVDSPDHLNRARGENPRNHEQAARSKKTTSCHETRPGHNSRTHNKTKDMVREEDIYYQCRKGQEKSQIDSVVISKESGTQRRKTKDYPSHRSRDSHIDTVDGPFQIDGDCFSDEETGSSTTYQTVREITSSEEAGTENPRRTRKMEGSVTQRYSDDSPVRHGKLHDFNESSSLKDQTTQKSERPYIGRQPKIFMETIPDRHLRAETEKQIQVSPETKTKTGTKNVSRGETCKQSCERQTGDDSELQSKSRGTQSGDNTQPNAPRRRGEGASFRISRKVTGGTIGSSCGVIRYLRSGPDEDIALNRQKRLDFFKQDTTDKCGNKYGTNQSAACLGGGDGNITLDPSVNARMTNGTGRETNCEHLSRTDTTQKSDKMSICARRNKCCEEKDEEQKKNNAEESQRLYRKCSQKDVREIKKGSAKPSDLQSSCEPNKNRHAVEMQVLSEISKLRSVPTQVPERCDPDSAENSRRTSSGVKNQTKNTQTLGFRQSDDGTQSVLSDWKENLENPDHELNAIEETSKKECYSDDNWQRNLNPLSPAPPDSEDQEPGYIYQQEYRDDDPEHTKSSKFNPSHGCSQINHPRINNQQSKTAFAPGNDCQCQTCRSAHHQHTKQNHGCWTKNSSHQDTHVQSKSPHSQIFKTDDLNGIPKQRSFDTSKQQVFIEPVPSRSQCENLWAEHTTQSCYRTTEAREPSTTTPDRHEAVNDPPKPNTSCNKIERTNRMHYIRKSCIQSSEDDTSKHQQPLPLPLSHHKDSGFNINFNYEGSEEGDGGTFGSRFIGQYFLELWKNQCLCDVRLRVGNWSYLAHKIVLAAFSDFFCPNDPHCMPSICFDIPNATPDAVHQILLYLYTSEMEITDHTLDSVLCAAQSLGVTEVVNLVKEILDNPTAENFDHYLEIRSRHGFPGRLSDYTDLIREYLLDLTTSPYFLQFDLSDLQQILGDPEVKVDSEADIIDVIARWIEYNPMERIQHSADLLAFVNFDCIPAETLAEVVERKRHVFSREAFSIFLDAFKARSVSAEGACGQNAQPNAWTNSGAMSQGGSQSKLPNATNKSTNADIFRPQQQQQQQPPPYQQPMCYDLGDSNLTQSRTFNGGISQDNFRSPSRARRDNTRIPRSCQNRISAILSRGSRNSWASDAGTSRPSSGMSSRQSSVPRRFATTQNNRVTTPREIMSMASRGDCEPAATWGRPGNKYHRVGRGNNGCFGGGGGGGYREPIGVPSDTTMSGGGFSRGRRGSSGVYRCSNGNAGFSP</sequence>
<feature type="compositionally biased region" description="Polar residues" evidence="1">
    <location>
        <begin position="762"/>
        <end position="776"/>
    </location>
</feature>
<feature type="region of interest" description="Disordered" evidence="1">
    <location>
        <begin position="1220"/>
        <end position="1358"/>
    </location>
</feature>
<feature type="compositionally biased region" description="Basic and acidic residues" evidence="1">
    <location>
        <begin position="56"/>
        <end position="74"/>
    </location>
</feature>
<dbReference type="Proteomes" id="UP000271974">
    <property type="component" value="Unassembled WGS sequence"/>
</dbReference>